<dbReference type="EMBL" id="CP002363">
    <property type="protein sequence ID" value="ADV64850.1"/>
    <property type="molecule type" value="Genomic_DNA"/>
</dbReference>
<dbReference type="eggNOG" id="arCOG05710">
    <property type="taxonomic scope" value="Archaea"/>
</dbReference>
<sequence>MSIDELLTQAKGDRSLVEKILSVFPGYKGYKDKEVLRETDRIVREKLYTLLKDASGELRALFREITGAQGYSTLAGEVERLLYRCDALAERVRHAPYGYKPFFNVVRINSDDLYRLLQYDASLAAGAVSLRNTVANARRTLASIGVGGLDVKSIEEAIRVLEAKLDERNLALMKAVEVA</sequence>
<accession>E8R8M4</accession>
<reference evidence="1 2" key="2">
    <citation type="journal article" date="2011" name="Stand. Genomic Sci.">
        <title>Complete genome sequence of Desulfurococcus mucosus type strain (O7/1).</title>
        <authorList>
            <person name="Wirth R."/>
            <person name="Chertkov O."/>
            <person name="Held B."/>
            <person name="Lapidus A."/>
            <person name="Nolan M."/>
            <person name="Lucas S."/>
            <person name="Hammon N."/>
            <person name="Deshpande S."/>
            <person name="Cheng J.F."/>
            <person name="Tapia R."/>
            <person name="Han C."/>
            <person name="Goodwin L."/>
            <person name="Pitluck S."/>
            <person name="Liolios K."/>
            <person name="Ioanna P."/>
            <person name="Ivanova N."/>
            <person name="Mavromatis K."/>
            <person name="Mikhailova N."/>
            <person name="Pati A."/>
            <person name="Chen A."/>
            <person name="Palaniappan K."/>
            <person name="Land M."/>
            <person name="Hauser L."/>
            <person name="Chang Y.J."/>
            <person name="Jeffries C.D."/>
            <person name="Bilek Y."/>
            <person name="Hader T."/>
            <person name="Rohde M."/>
            <person name="Spring S."/>
            <person name="Sikorski J."/>
            <person name="Goker M."/>
            <person name="Woyke T."/>
            <person name="Bristow J."/>
            <person name="Eisen J.A."/>
            <person name="Markowitz V."/>
            <person name="Hugenholtz P."/>
            <person name="Kyrpides N.C."/>
            <person name="Klenk H.P."/>
        </authorList>
    </citation>
    <scope>NUCLEOTIDE SEQUENCE [LARGE SCALE GENOMIC DNA]</scope>
    <source>
        <strain evidence="2">ATCC 35584 / DSM 2162 / JCM 9187 / O7/1</strain>
    </source>
</reference>
<dbReference type="Proteomes" id="UP000001068">
    <property type="component" value="Chromosome"/>
</dbReference>
<dbReference type="AlphaFoldDB" id="E8R8M4"/>
<dbReference type="STRING" id="765177.Desmu_0540"/>
<gene>
    <name evidence="1" type="ordered locus">Desmu_0540</name>
</gene>
<dbReference type="HOGENOM" id="CLU_117974_0_0_2"/>
<proteinExistence type="predicted"/>
<dbReference type="KEGG" id="dmu:Desmu_0540"/>
<evidence type="ECO:0000313" key="2">
    <source>
        <dbReference type="Proteomes" id="UP000001068"/>
    </source>
</evidence>
<name>E8R8M4_DESM0</name>
<protein>
    <submittedName>
        <fullName evidence="1">Uncharacterized protein</fullName>
    </submittedName>
</protein>
<reference evidence="2" key="1">
    <citation type="submission" date="2010-11" db="EMBL/GenBank/DDBJ databases">
        <title>The complete genome of Desulfurococcus mucosus DSM 2162.</title>
        <authorList>
            <consortium name="US DOE Joint Genome Institute (JGI-PGF)"/>
            <person name="Lucas S."/>
            <person name="Copeland A."/>
            <person name="Lapidus A."/>
            <person name="Bruce D."/>
            <person name="Goodwin L."/>
            <person name="Pitluck S."/>
            <person name="Kyrpides N."/>
            <person name="Mavromatis K."/>
            <person name="Pagani I."/>
            <person name="Ivanova N."/>
            <person name="Ovchinnikova G."/>
            <person name="Chertkov O."/>
            <person name="Held B."/>
            <person name="Brettin T."/>
            <person name="Detter J.C."/>
            <person name="Tapia R."/>
            <person name="Han C."/>
            <person name="Land M."/>
            <person name="Hauser L."/>
            <person name="Markowitz V."/>
            <person name="Cheng J.-F."/>
            <person name="Hugenholtz P."/>
            <person name="Woyke T."/>
            <person name="Wu D."/>
            <person name="Wirth R."/>
            <person name="Bilek Y."/>
            <person name="Hader T."/>
            <person name="Klenk H.-P."/>
            <person name="Eisen J.A."/>
        </authorList>
    </citation>
    <scope>NUCLEOTIDE SEQUENCE [LARGE SCALE GENOMIC DNA]</scope>
    <source>
        <strain evidence="2">ATCC 35584 / DSM 2162 / JCM 9187 / O7/1</strain>
    </source>
</reference>
<evidence type="ECO:0000313" key="1">
    <source>
        <dbReference type="EMBL" id="ADV64850.1"/>
    </source>
</evidence>
<keyword evidence="2" id="KW-1185">Reference proteome</keyword>
<organism evidence="1 2">
    <name type="scientific">Desulfurococcus mucosus (strain ATCC 35584 / DSM 2162 / JCM 9187 / O7/1)</name>
    <dbReference type="NCBI Taxonomy" id="765177"/>
    <lineage>
        <taxon>Archaea</taxon>
        <taxon>Thermoproteota</taxon>
        <taxon>Thermoprotei</taxon>
        <taxon>Desulfurococcales</taxon>
        <taxon>Desulfurococcaceae</taxon>
        <taxon>Desulfurococcus</taxon>
    </lineage>
</organism>